<dbReference type="EMBL" id="LCNM01000007">
    <property type="protein sequence ID" value="KKU56513.1"/>
    <property type="molecule type" value="Genomic_DNA"/>
</dbReference>
<dbReference type="AlphaFoldDB" id="A0A0G1TQR2"/>
<name>A0A0G1TQR2_9BACT</name>
<dbReference type="Proteomes" id="UP000034607">
    <property type="component" value="Unassembled WGS sequence"/>
</dbReference>
<reference evidence="1 2" key="1">
    <citation type="journal article" date="2015" name="Nature">
        <title>rRNA introns, odd ribosomes, and small enigmatic genomes across a large radiation of phyla.</title>
        <authorList>
            <person name="Brown C.T."/>
            <person name="Hug L.A."/>
            <person name="Thomas B.C."/>
            <person name="Sharon I."/>
            <person name="Castelle C.J."/>
            <person name="Singh A."/>
            <person name="Wilkins M.J."/>
            <person name="Williams K.H."/>
            <person name="Banfield J.F."/>
        </authorList>
    </citation>
    <scope>NUCLEOTIDE SEQUENCE [LARGE SCALE GENOMIC DNA]</scope>
</reference>
<proteinExistence type="predicted"/>
<protein>
    <submittedName>
        <fullName evidence="1">Uncharacterized protein</fullName>
    </submittedName>
</protein>
<evidence type="ECO:0000313" key="1">
    <source>
        <dbReference type="EMBL" id="KKU56513.1"/>
    </source>
</evidence>
<evidence type="ECO:0000313" key="2">
    <source>
        <dbReference type="Proteomes" id="UP000034607"/>
    </source>
</evidence>
<comment type="caution">
    <text evidence="1">The sequence shown here is derived from an EMBL/GenBank/DDBJ whole genome shotgun (WGS) entry which is preliminary data.</text>
</comment>
<accession>A0A0G1TQR2</accession>
<organism evidence="1 2">
    <name type="scientific">Candidatus Amesbacteria bacterium GW2011_GWA2_47_11</name>
    <dbReference type="NCBI Taxonomy" id="1618357"/>
    <lineage>
        <taxon>Bacteria</taxon>
        <taxon>Candidatus Amesiibacteriota</taxon>
    </lineage>
</organism>
<gene>
    <name evidence="1" type="ORF">UX78_C0007G0039</name>
</gene>
<sequence>MQPAWAAFFIAQSIKIMTLFSTEKLDIAAFLMAKGLRYRGTRNDPLTGSVWEFEDPDSAFQMIDEFNQNGHAPAKTLLICRKQLLQEIKSAGASYRPPTRDT</sequence>